<feature type="region of interest" description="Disordered" evidence="1">
    <location>
        <begin position="1"/>
        <end position="39"/>
    </location>
</feature>
<proteinExistence type="predicted"/>
<dbReference type="Proteomes" id="UP001642360">
    <property type="component" value="Unassembled WGS sequence"/>
</dbReference>
<sequence length="92" mass="10346">MVGDWLEAATSEWSSSSEKMVGSWRSGERDPMTSTRPAMGTDSHNWHLDLVYDQWVALPVSGSRPAARYKTIQLCPYDKATVIALPKYKLDL</sequence>
<protein>
    <submittedName>
        <fullName evidence="2">Uncharacterized protein</fullName>
    </submittedName>
</protein>
<dbReference type="AlphaFoldDB" id="A0ABC8U886"/>
<dbReference type="EMBL" id="CAUOFW020006769">
    <property type="protein sequence ID" value="CAK9176190.1"/>
    <property type="molecule type" value="Genomic_DNA"/>
</dbReference>
<comment type="caution">
    <text evidence="2">The sequence shown here is derived from an EMBL/GenBank/DDBJ whole genome shotgun (WGS) entry which is preliminary data.</text>
</comment>
<evidence type="ECO:0000313" key="3">
    <source>
        <dbReference type="Proteomes" id="UP001642360"/>
    </source>
</evidence>
<keyword evidence="3" id="KW-1185">Reference proteome</keyword>
<gene>
    <name evidence="2" type="ORF">ILEXP_LOCUS46026</name>
</gene>
<accession>A0ABC8U886</accession>
<reference evidence="2 3" key="1">
    <citation type="submission" date="2024-02" db="EMBL/GenBank/DDBJ databases">
        <authorList>
            <person name="Vignale AGUSTIN F."/>
            <person name="Sosa J E."/>
            <person name="Modenutti C."/>
        </authorList>
    </citation>
    <scope>NUCLEOTIDE SEQUENCE [LARGE SCALE GENOMIC DNA]</scope>
</reference>
<name>A0ABC8U886_9AQUA</name>
<organism evidence="2 3">
    <name type="scientific">Ilex paraguariensis</name>
    <name type="common">yerba mate</name>
    <dbReference type="NCBI Taxonomy" id="185542"/>
    <lineage>
        <taxon>Eukaryota</taxon>
        <taxon>Viridiplantae</taxon>
        <taxon>Streptophyta</taxon>
        <taxon>Embryophyta</taxon>
        <taxon>Tracheophyta</taxon>
        <taxon>Spermatophyta</taxon>
        <taxon>Magnoliopsida</taxon>
        <taxon>eudicotyledons</taxon>
        <taxon>Gunneridae</taxon>
        <taxon>Pentapetalae</taxon>
        <taxon>asterids</taxon>
        <taxon>campanulids</taxon>
        <taxon>Aquifoliales</taxon>
        <taxon>Aquifoliaceae</taxon>
        <taxon>Ilex</taxon>
    </lineage>
</organism>
<evidence type="ECO:0000313" key="2">
    <source>
        <dbReference type="EMBL" id="CAK9176190.1"/>
    </source>
</evidence>
<evidence type="ECO:0000256" key="1">
    <source>
        <dbReference type="SAM" id="MobiDB-lite"/>
    </source>
</evidence>